<comment type="subcellular location">
    <subcellularLocation>
        <location evidence="1 3">Cytoplasm</location>
    </subcellularLocation>
</comment>
<dbReference type="InterPro" id="IPR012156">
    <property type="entry name" value="Cold_shock_CspA"/>
</dbReference>
<organism evidence="5 6">
    <name type="scientific">Desulfosarcina alkanivorans</name>
    <dbReference type="NCBI Taxonomy" id="571177"/>
    <lineage>
        <taxon>Bacteria</taxon>
        <taxon>Pseudomonadati</taxon>
        <taxon>Thermodesulfobacteriota</taxon>
        <taxon>Desulfobacteria</taxon>
        <taxon>Desulfobacterales</taxon>
        <taxon>Desulfosarcinaceae</taxon>
        <taxon>Desulfosarcina</taxon>
    </lineage>
</organism>
<dbReference type="Pfam" id="PF00313">
    <property type="entry name" value="CSD"/>
    <property type="match status" value="1"/>
</dbReference>
<evidence type="ECO:0000256" key="2">
    <source>
        <dbReference type="ARBA" id="ARBA00022490"/>
    </source>
</evidence>
<dbReference type="InterPro" id="IPR002059">
    <property type="entry name" value="CSP_DNA-bd"/>
</dbReference>
<dbReference type="AlphaFoldDB" id="A0A5K7YQI1"/>
<dbReference type="GO" id="GO:0005829">
    <property type="term" value="C:cytosol"/>
    <property type="evidence" value="ECO:0007669"/>
    <property type="project" value="UniProtKB-ARBA"/>
</dbReference>
<dbReference type="RefSeq" id="WP_155317286.1">
    <property type="nucleotide sequence ID" value="NZ_AP021874.1"/>
</dbReference>
<dbReference type="PANTHER" id="PTHR11544">
    <property type="entry name" value="COLD SHOCK DOMAIN CONTAINING PROTEINS"/>
    <property type="match status" value="1"/>
</dbReference>
<dbReference type="InterPro" id="IPR019844">
    <property type="entry name" value="CSD_CS"/>
</dbReference>
<dbReference type="OrthoDB" id="9800919at2"/>
<reference evidence="5 6" key="1">
    <citation type="submission" date="2019-11" db="EMBL/GenBank/DDBJ databases">
        <title>Comparative genomics of hydrocarbon-degrading Desulfosarcina strains.</title>
        <authorList>
            <person name="Watanabe M."/>
            <person name="Kojima H."/>
            <person name="Fukui M."/>
        </authorList>
    </citation>
    <scope>NUCLEOTIDE SEQUENCE [LARGE SCALE GENOMIC DNA]</scope>
    <source>
        <strain evidence="5 6">PL12</strain>
    </source>
</reference>
<dbReference type="Gene3D" id="6.20.370.130">
    <property type="match status" value="1"/>
</dbReference>
<dbReference type="PROSITE" id="PS51857">
    <property type="entry name" value="CSD_2"/>
    <property type="match status" value="1"/>
</dbReference>
<dbReference type="Gene3D" id="2.40.50.140">
    <property type="entry name" value="Nucleic acid-binding proteins"/>
    <property type="match status" value="1"/>
</dbReference>
<dbReference type="PIRSF" id="PIRSF002599">
    <property type="entry name" value="Cold_shock_A"/>
    <property type="match status" value="1"/>
</dbReference>
<feature type="domain" description="CSD" evidence="4">
    <location>
        <begin position="1"/>
        <end position="65"/>
    </location>
</feature>
<dbReference type="KEGG" id="dalk:DSCA_31510"/>
<dbReference type="CDD" id="cd04458">
    <property type="entry name" value="CSP_CDS"/>
    <property type="match status" value="1"/>
</dbReference>
<keyword evidence="2" id="KW-0963">Cytoplasm</keyword>
<sequence>MANGTVKWFNDKKGYGFINEQEGRDIFVHFSAIDMSGFKTLSEGDMVMFDVEESDRGPEAKNVKKTT</sequence>
<gene>
    <name evidence="5" type="ORF">DSCA_31510</name>
</gene>
<evidence type="ECO:0000313" key="6">
    <source>
        <dbReference type="Proteomes" id="UP000427906"/>
    </source>
</evidence>
<dbReference type="EMBL" id="AP021874">
    <property type="protein sequence ID" value="BBO69221.1"/>
    <property type="molecule type" value="Genomic_DNA"/>
</dbReference>
<protein>
    <submittedName>
        <fullName evidence="5">Cold-shock protein</fullName>
    </submittedName>
</protein>
<name>A0A5K7YQI1_9BACT</name>
<evidence type="ECO:0000313" key="5">
    <source>
        <dbReference type="EMBL" id="BBO69221.1"/>
    </source>
</evidence>
<proteinExistence type="predicted"/>
<accession>A0A5K7YQI1</accession>
<evidence type="ECO:0000256" key="1">
    <source>
        <dbReference type="ARBA" id="ARBA00004496"/>
    </source>
</evidence>
<dbReference type="FunFam" id="2.40.50.140:FF:000006">
    <property type="entry name" value="Cold shock protein CspC"/>
    <property type="match status" value="1"/>
</dbReference>
<dbReference type="PROSITE" id="PS00352">
    <property type="entry name" value="CSD_1"/>
    <property type="match status" value="1"/>
</dbReference>
<evidence type="ECO:0000259" key="4">
    <source>
        <dbReference type="PROSITE" id="PS51857"/>
    </source>
</evidence>
<dbReference type="SUPFAM" id="SSF50249">
    <property type="entry name" value="Nucleic acid-binding proteins"/>
    <property type="match status" value="1"/>
</dbReference>
<dbReference type="InterPro" id="IPR050181">
    <property type="entry name" value="Cold_shock_domain"/>
</dbReference>
<dbReference type="Proteomes" id="UP000427906">
    <property type="component" value="Chromosome"/>
</dbReference>
<dbReference type="PRINTS" id="PR00050">
    <property type="entry name" value="COLDSHOCK"/>
</dbReference>
<dbReference type="GO" id="GO:0003676">
    <property type="term" value="F:nucleic acid binding"/>
    <property type="evidence" value="ECO:0007669"/>
    <property type="project" value="InterPro"/>
</dbReference>
<evidence type="ECO:0000256" key="3">
    <source>
        <dbReference type="RuleBase" id="RU000408"/>
    </source>
</evidence>
<keyword evidence="6" id="KW-1185">Reference proteome</keyword>
<dbReference type="InterPro" id="IPR011129">
    <property type="entry name" value="CSD"/>
</dbReference>
<dbReference type="InterPro" id="IPR012340">
    <property type="entry name" value="NA-bd_OB-fold"/>
</dbReference>
<dbReference type="SMART" id="SM00357">
    <property type="entry name" value="CSP"/>
    <property type="match status" value="1"/>
</dbReference>